<evidence type="ECO:0000313" key="4">
    <source>
        <dbReference type="EMBL" id="PAE06443.1"/>
    </source>
</evidence>
<evidence type="ECO:0000256" key="2">
    <source>
        <dbReference type="ARBA" id="ARBA00023163"/>
    </source>
</evidence>
<dbReference type="PROSITE" id="PS52050">
    <property type="entry name" value="WYL"/>
    <property type="match status" value="1"/>
</dbReference>
<proteinExistence type="predicted"/>
<protein>
    <submittedName>
        <fullName evidence="4">Alkaline phosphatase</fullName>
    </submittedName>
</protein>
<evidence type="ECO:0000313" key="5">
    <source>
        <dbReference type="Proteomes" id="UP000216475"/>
    </source>
</evidence>
<dbReference type="InterPro" id="IPR001034">
    <property type="entry name" value="DeoR_HTH"/>
</dbReference>
<keyword evidence="2" id="KW-0804">Transcription</keyword>
<accession>A0A268H9B5</accession>
<dbReference type="PANTHER" id="PTHR34580">
    <property type="match status" value="1"/>
</dbReference>
<name>A0A268H9B5_9BACI</name>
<dbReference type="PROSITE" id="PS51000">
    <property type="entry name" value="HTH_DEOR_2"/>
    <property type="match status" value="1"/>
</dbReference>
<dbReference type="AlphaFoldDB" id="A0A268H9B5"/>
<reference evidence="4 5" key="1">
    <citation type="submission" date="2017-07" db="EMBL/GenBank/DDBJ databases">
        <title>Isolation and whole genome analysis of endospore-forming bacteria from heroin.</title>
        <authorList>
            <person name="Kalinowski J."/>
            <person name="Ahrens B."/>
            <person name="Al-Dilaimi A."/>
            <person name="Winkler A."/>
            <person name="Wibberg D."/>
            <person name="Schleenbecker U."/>
            <person name="Ruckert C."/>
            <person name="Wolfel R."/>
            <person name="Grass G."/>
        </authorList>
    </citation>
    <scope>NUCLEOTIDE SEQUENCE [LARGE SCALE GENOMIC DNA]</scope>
    <source>
        <strain evidence="4 5">7509</strain>
    </source>
</reference>
<dbReference type="RefSeq" id="WP_095272732.1">
    <property type="nucleotide sequence ID" value="NZ_NPBH01000077.1"/>
</dbReference>
<sequence length="313" mass="36971">MHKSERLQDMLQYINEKKQFNLKDLMEEYRISRSTAIRDVQALEMLGMPIYAEHGRNGKYVVLDNRIFSPITFTADELYAIYFAMLTLSGYKETPFEQEINSLEETFKSVLPSSIKDRIKKMKDSVRLDTPSHSNEAPYLKEILKGIMEEKVYTIAYRKEEIRYKTVQFVTLQAKFGQWYAKVYNMGSNRIQTVRCDKIVQMKKSEEKQPLELQYLFSLLKTYHHQPGATMFTVEVTERGKDLYDKERYPSMKLEQTDDTYTISGYYNRNEEAFTADYFIRFGKSIISIQPSELRVAIRNKLQSLMIHMDNIN</sequence>
<organism evidence="4 5">
    <name type="scientific">Terribacillus saccharophilus</name>
    <dbReference type="NCBI Taxonomy" id="361277"/>
    <lineage>
        <taxon>Bacteria</taxon>
        <taxon>Bacillati</taxon>
        <taxon>Bacillota</taxon>
        <taxon>Bacilli</taxon>
        <taxon>Bacillales</taxon>
        <taxon>Bacillaceae</taxon>
        <taxon>Terribacillus</taxon>
    </lineage>
</organism>
<dbReference type="GO" id="GO:0003700">
    <property type="term" value="F:DNA-binding transcription factor activity"/>
    <property type="evidence" value="ECO:0007669"/>
    <property type="project" value="InterPro"/>
</dbReference>
<gene>
    <name evidence="4" type="ORF">CHI12_16540</name>
</gene>
<evidence type="ECO:0000259" key="3">
    <source>
        <dbReference type="PROSITE" id="PS51000"/>
    </source>
</evidence>
<comment type="caution">
    <text evidence="4">The sequence shown here is derived from an EMBL/GenBank/DDBJ whole genome shotgun (WGS) entry which is preliminary data.</text>
</comment>
<feature type="domain" description="HTH deoR-type" evidence="3">
    <location>
        <begin position="3"/>
        <end position="58"/>
    </location>
</feature>
<dbReference type="InterPro" id="IPR051534">
    <property type="entry name" value="CBASS_pafABC_assoc_protein"/>
</dbReference>
<dbReference type="Pfam" id="PF08279">
    <property type="entry name" value="HTH_11"/>
    <property type="match status" value="1"/>
</dbReference>
<dbReference type="SMART" id="SM00420">
    <property type="entry name" value="HTH_DEOR"/>
    <property type="match status" value="1"/>
</dbReference>
<dbReference type="EMBL" id="NPBH01000077">
    <property type="protein sequence ID" value="PAE06443.1"/>
    <property type="molecule type" value="Genomic_DNA"/>
</dbReference>
<dbReference type="InterPro" id="IPR013196">
    <property type="entry name" value="HTH_11"/>
</dbReference>
<dbReference type="PANTHER" id="PTHR34580:SF9">
    <property type="entry name" value="SLL5097 PROTEIN"/>
    <property type="match status" value="1"/>
</dbReference>
<keyword evidence="1" id="KW-0805">Transcription regulation</keyword>
<dbReference type="InterPro" id="IPR036390">
    <property type="entry name" value="WH_DNA-bd_sf"/>
</dbReference>
<evidence type="ECO:0000256" key="1">
    <source>
        <dbReference type="ARBA" id="ARBA00023015"/>
    </source>
</evidence>
<dbReference type="Gene3D" id="1.10.10.10">
    <property type="entry name" value="Winged helix-like DNA-binding domain superfamily/Winged helix DNA-binding domain"/>
    <property type="match status" value="1"/>
</dbReference>
<dbReference type="InterPro" id="IPR036388">
    <property type="entry name" value="WH-like_DNA-bd_sf"/>
</dbReference>
<dbReference type="SUPFAM" id="SSF46785">
    <property type="entry name" value="Winged helix' DNA-binding domain"/>
    <property type="match status" value="1"/>
</dbReference>
<dbReference type="Proteomes" id="UP000216475">
    <property type="component" value="Unassembled WGS sequence"/>
</dbReference>